<dbReference type="Proteomes" id="UP000602198">
    <property type="component" value="Unassembled WGS sequence"/>
</dbReference>
<evidence type="ECO:0000256" key="1">
    <source>
        <dbReference type="SAM" id="Phobius"/>
    </source>
</evidence>
<gene>
    <name evidence="2" type="ORF">JK358_37355</name>
</gene>
<evidence type="ECO:0000313" key="2">
    <source>
        <dbReference type="EMBL" id="MBL1080080.1"/>
    </source>
</evidence>
<name>A0ABS1MJ55_9NOCA</name>
<keyword evidence="1" id="KW-1133">Transmembrane helix</keyword>
<evidence type="ECO:0000313" key="3">
    <source>
        <dbReference type="Proteomes" id="UP000602198"/>
    </source>
</evidence>
<feature type="transmembrane region" description="Helical" evidence="1">
    <location>
        <begin position="63"/>
        <end position="86"/>
    </location>
</feature>
<keyword evidence="3" id="KW-1185">Reference proteome</keyword>
<comment type="caution">
    <text evidence="2">The sequence shown here is derived from an EMBL/GenBank/DDBJ whole genome shotgun (WGS) entry which is preliminary data.</text>
</comment>
<accession>A0ABS1MJ55</accession>
<feature type="transmembrane region" description="Helical" evidence="1">
    <location>
        <begin position="32"/>
        <end position="51"/>
    </location>
</feature>
<proteinExistence type="predicted"/>
<dbReference type="RefSeq" id="WP_201958232.1">
    <property type="nucleotide sequence ID" value="NZ_JAERRJ010000024.1"/>
</dbReference>
<reference evidence="2 3" key="1">
    <citation type="submission" date="2021-01" db="EMBL/GenBank/DDBJ databases">
        <title>WGS of actinomycetes isolated from Thailand.</title>
        <authorList>
            <person name="Thawai C."/>
        </authorList>
    </citation>
    <scope>NUCLEOTIDE SEQUENCE [LARGE SCALE GENOMIC DNA]</scope>
    <source>
        <strain evidence="2 3">LPG 2</strain>
    </source>
</reference>
<keyword evidence="1" id="KW-0812">Transmembrane</keyword>
<protein>
    <submittedName>
        <fullName evidence="2">Uncharacterized protein</fullName>
    </submittedName>
</protein>
<keyword evidence="1" id="KW-0472">Membrane</keyword>
<organism evidence="2 3">
    <name type="scientific">Nocardia acididurans</name>
    <dbReference type="NCBI Taxonomy" id="2802282"/>
    <lineage>
        <taxon>Bacteria</taxon>
        <taxon>Bacillati</taxon>
        <taxon>Actinomycetota</taxon>
        <taxon>Actinomycetes</taxon>
        <taxon>Mycobacteriales</taxon>
        <taxon>Nocardiaceae</taxon>
        <taxon>Nocardia</taxon>
    </lineage>
</organism>
<dbReference type="EMBL" id="JAERRJ010000024">
    <property type="protein sequence ID" value="MBL1080080.1"/>
    <property type="molecule type" value="Genomic_DNA"/>
</dbReference>
<sequence length="89" mass="9061">MITEVVLAVEDLVPVAPPGSKGLLMLAQYGKWLAYLVALCGIVYGGGRFAVEKWSGGACESPKVVAASIIGGIIVAVSTTLLNTVVSAV</sequence>